<organism evidence="3 4">
    <name type="scientific">Fonsecaea monophora</name>
    <dbReference type="NCBI Taxonomy" id="254056"/>
    <lineage>
        <taxon>Eukaryota</taxon>
        <taxon>Fungi</taxon>
        <taxon>Dikarya</taxon>
        <taxon>Ascomycota</taxon>
        <taxon>Pezizomycotina</taxon>
        <taxon>Eurotiomycetes</taxon>
        <taxon>Chaetothyriomycetidae</taxon>
        <taxon>Chaetothyriales</taxon>
        <taxon>Herpotrichiellaceae</taxon>
        <taxon>Fonsecaea</taxon>
    </lineage>
</organism>
<sequence length="288" mass="32142">MERSTTLQTLPMHIQGGSVVLRRVAGTDATDAFYGLHRHEVLQKYHDLCIGEIRGHKPSLVYSAPGGLIQVPYAEPIWLNRLYRSSYYNKSHLTFLHAVRNFVDVHMYPEAQQKESDGTYVSKEPIGKMAQNNILAMRLGPGVDLHNLTLMDFLPGDQFDYFHELILSQELSRAVARGFQDANVAGLAIGLTAIRQWAADPRLRDKMSQECLSGQNFICLAITEPFAGSDVSGIQTTATKSSDGQYYIVSGVMKWITNGMFADYLVTGCKSEDVFSATLDSSRRKRPD</sequence>
<dbReference type="InterPro" id="IPR050741">
    <property type="entry name" value="Acyl-CoA_dehydrogenase"/>
</dbReference>
<dbReference type="GO" id="GO:0033539">
    <property type="term" value="P:fatty acid beta-oxidation using acyl-CoA dehydrogenase"/>
    <property type="evidence" value="ECO:0007669"/>
    <property type="project" value="TreeGrafter"/>
</dbReference>
<dbReference type="Gene3D" id="1.10.540.10">
    <property type="entry name" value="Acyl-CoA dehydrogenase/oxidase, N-terminal domain"/>
    <property type="match status" value="1"/>
</dbReference>
<dbReference type="Pfam" id="PF02770">
    <property type="entry name" value="Acyl-CoA_dh_M"/>
    <property type="match status" value="1"/>
</dbReference>
<dbReference type="Gene3D" id="3.10.120.10">
    <property type="entry name" value="Cytochrome b5-like heme/steroid binding domain"/>
    <property type="match status" value="1"/>
</dbReference>
<name>A0A177F6C2_9EURO</name>
<proteinExistence type="predicted"/>
<gene>
    <name evidence="3" type="ORF">AYO21_06900</name>
</gene>
<dbReference type="GeneID" id="34602058"/>
<dbReference type="EMBL" id="LVKK01000050">
    <property type="protein sequence ID" value="OAG38869.1"/>
    <property type="molecule type" value="Genomic_DNA"/>
</dbReference>
<accession>A0A177F6C2</accession>
<dbReference type="AlphaFoldDB" id="A0A177F6C2"/>
<dbReference type="InterPro" id="IPR009100">
    <property type="entry name" value="AcylCoA_DH/oxidase_NM_dom_sf"/>
</dbReference>
<dbReference type="PROSITE" id="PS00072">
    <property type="entry name" value="ACYL_COA_DH_1"/>
    <property type="match status" value="1"/>
</dbReference>
<dbReference type="SUPFAM" id="SSF55856">
    <property type="entry name" value="Cytochrome b5-like heme/steroid binding domain"/>
    <property type="match status" value="1"/>
</dbReference>
<feature type="domain" description="Acyl-CoA oxidase/dehydrogenase middle" evidence="2">
    <location>
        <begin position="219"/>
        <end position="271"/>
    </location>
</feature>
<protein>
    <recommendedName>
        <fullName evidence="2">Acyl-CoA oxidase/dehydrogenase middle domain-containing protein</fullName>
    </recommendedName>
</protein>
<dbReference type="GO" id="GO:0005737">
    <property type="term" value="C:cytoplasm"/>
    <property type="evidence" value="ECO:0007669"/>
    <property type="project" value="TreeGrafter"/>
</dbReference>
<dbReference type="InterPro" id="IPR046373">
    <property type="entry name" value="Acyl-CoA_Oxase/DH_mid-dom_sf"/>
</dbReference>
<dbReference type="OrthoDB" id="2588832at2759"/>
<dbReference type="InterPro" id="IPR006089">
    <property type="entry name" value="Acyl-CoA_DH_CS"/>
</dbReference>
<evidence type="ECO:0000313" key="3">
    <source>
        <dbReference type="EMBL" id="OAG38869.1"/>
    </source>
</evidence>
<dbReference type="RefSeq" id="XP_022510821.1">
    <property type="nucleotide sequence ID" value="XM_022656859.1"/>
</dbReference>
<dbReference type="GO" id="GO:0050660">
    <property type="term" value="F:flavin adenine dinucleotide binding"/>
    <property type="evidence" value="ECO:0007669"/>
    <property type="project" value="InterPro"/>
</dbReference>
<evidence type="ECO:0000259" key="2">
    <source>
        <dbReference type="Pfam" id="PF02770"/>
    </source>
</evidence>
<dbReference type="PANTHER" id="PTHR48083">
    <property type="entry name" value="MEDIUM-CHAIN SPECIFIC ACYL-COA DEHYDROGENASE, MITOCHONDRIAL-RELATED"/>
    <property type="match status" value="1"/>
</dbReference>
<reference evidence="3 4" key="1">
    <citation type="submission" date="2016-03" db="EMBL/GenBank/DDBJ databases">
        <title>Draft genome sequence of the Fonsecaea monophora CBS 269.37.</title>
        <authorList>
            <person name="Bombassaro A."/>
            <person name="Vinicius W.A."/>
            <person name="De Hoog S."/>
            <person name="Sun J."/>
            <person name="Souza E.M."/>
            <person name="Raittz R.T."/>
            <person name="Costa F."/>
            <person name="Leao A.C."/>
            <person name="Tadra-Sfeir M.Z."/>
            <person name="Baura V."/>
            <person name="Balsanelli E."/>
            <person name="Pedrosa F.O."/>
            <person name="Moreno L.F."/>
            <person name="Steffens M.B."/>
            <person name="Xi L."/>
            <person name="Bocca A.L."/>
            <person name="Felipe M.S."/>
            <person name="Teixeira M."/>
            <person name="Telles Filho F.Q."/>
            <person name="Azevedo C.M."/>
            <person name="Gomes R."/>
            <person name="Vicente V.A."/>
        </authorList>
    </citation>
    <scope>NUCLEOTIDE SEQUENCE [LARGE SCALE GENOMIC DNA]</scope>
    <source>
        <strain evidence="3 4">CBS 269.37</strain>
    </source>
</reference>
<dbReference type="Proteomes" id="UP000077002">
    <property type="component" value="Unassembled WGS sequence"/>
</dbReference>
<dbReference type="InterPro" id="IPR006091">
    <property type="entry name" value="Acyl-CoA_Oxase/DH_mid-dom"/>
</dbReference>
<dbReference type="PANTHER" id="PTHR48083:SF28">
    <property type="entry name" value="ACYL-COA DEHYDROGENASE FAMILY PROTEIN (AFU_ORTHOLOGUE AFUA_6G10880)-RELATED"/>
    <property type="match status" value="1"/>
</dbReference>
<keyword evidence="4" id="KW-1185">Reference proteome</keyword>
<evidence type="ECO:0000256" key="1">
    <source>
        <dbReference type="ARBA" id="ARBA00023002"/>
    </source>
</evidence>
<dbReference type="Gene3D" id="2.40.110.10">
    <property type="entry name" value="Butyryl-CoA Dehydrogenase, subunit A, domain 2"/>
    <property type="match status" value="1"/>
</dbReference>
<evidence type="ECO:0000313" key="4">
    <source>
        <dbReference type="Proteomes" id="UP000077002"/>
    </source>
</evidence>
<dbReference type="GO" id="GO:0003995">
    <property type="term" value="F:acyl-CoA dehydrogenase activity"/>
    <property type="evidence" value="ECO:0007669"/>
    <property type="project" value="InterPro"/>
</dbReference>
<dbReference type="InterPro" id="IPR036400">
    <property type="entry name" value="Cyt_B5-like_heme/steroid_sf"/>
</dbReference>
<comment type="caution">
    <text evidence="3">The sequence shown here is derived from an EMBL/GenBank/DDBJ whole genome shotgun (WGS) entry which is preliminary data.</text>
</comment>
<keyword evidence="1" id="KW-0560">Oxidoreductase</keyword>
<dbReference type="SUPFAM" id="SSF56645">
    <property type="entry name" value="Acyl-CoA dehydrogenase NM domain-like"/>
    <property type="match status" value="1"/>
</dbReference>
<dbReference type="InterPro" id="IPR037069">
    <property type="entry name" value="AcylCoA_DH/ox_N_sf"/>
</dbReference>